<evidence type="ECO:0000313" key="1">
    <source>
        <dbReference type="EMBL" id="CAB4822194.1"/>
    </source>
</evidence>
<reference evidence="1" key="1">
    <citation type="submission" date="2020-05" db="EMBL/GenBank/DDBJ databases">
        <authorList>
            <person name="Chiriac C."/>
            <person name="Salcher M."/>
            <person name="Ghai R."/>
            <person name="Kavagutti S V."/>
        </authorList>
    </citation>
    <scope>NUCLEOTIDE SEQUENCE</scope>
</reference>
<accession>A0A6J6ZN86</accession>
<proteinExistence type="predicted"/>
<name>A0A6J6ZN86_9ZZZZ</name>
<organism evidence="1">
    <name type="scientific">freshwater metagenome</name>
    <dbReference type="NCBI Taxonomy" id="449393"/>
    <lineage>
        <taxon>unclassified sequences</taxon>
        <taxon>metagenomes</taxon>
        <taxon>ecological metagenomes</taxon>
    </lineage>
</organism>
<protein>
    <submittedName>
        <fullName evidence="1">Unannotated protein</fullName>
    </submittedName>
</protein>
<sequence>MTEAVHGIRVLGGDVGAQVRVVRRESTDGRLDLAGELAEHQVLVLHLVDEARCLEQTFSVPCPADEAPVGGCERCGIGGDDALHVGHEAVVLRVEHAVDRGEADVLVAATVAGDEVRAQQLVVIEAAAGLVAQGCVGVGLLVVVRDCGVGDVVEERMTGAHCAGGGDRGGDAAFDHGAVAHDQLRHAIRAAEEAAVFIGEYQRHIEDVSVDQADSEAGECLLLHFAPVGDVAGNRAVEQVAGGHRTGVDECVFAQEHLVRRM</sequence>
<gene>
    <name evidence="1" type="ORF">UFOPK3099_01451</name>
</gene>
<dbReference type="AlphaFoldDB" id="A0A6J6ZN86"/>
<dbReference type="EMBL" id="CAFAAV010000105">
    <property type="protein sequence ID" value="CAB4822194.1"/>
    <property type="molecule type" value="Genomic_DNA"/>
</dbReference>